<organism evidence="2 3">
    <name type="scientific">Acinetobacter lwoffii</name>
    <dbReference type="NCBI Taxonomy" id="28090"/>
    <lineage>
        <taxon>Bacteria</taxon>
        <taxon>Pseudomonadati</taxon>
        <taxon>Pseudomonadota</taxon>
        <taxon>Gammaproteobacteria</taxon>
        <taxon>Moraxellales</taxon>
        <taxon>Moraxellaceae</taxon>
        <taxon>Acinetobacter</taxon>
    </lineage>
</organism>
<evidence type="ECO:0000313" key="1">
    <source>
        <dbReference type="EMBL" id="MDP1447011.1"/>
    </source>
</evidence>
<reference evidence="1" key="4">
    <citation type="submission" date="2023-07" db="EMBL/GenBank/DDBJ databases">
        <title>Dynamics of blaOXA-23 gene transmission in Acinetobacter spp. from contaminated veterinary surfaces.</title>
        <authorList>
            <person name="Moreira Da Silva J."/>
            <person name="Menezes J."/>
            <person name="Fernandes L."/>
            <person name="Marques C."/>
            <person name="Amaral A."/>
            <person name="Timofte D."/>
            <person name="Pomba C."/>
        </authorList>
    </citation>
    <scope>NUCLEOTIDE SEQUENCE</scope>
    <source>
        <strain evidence="1">CMVB11Z4A1</strain>
    </source>
</reference>
<dbReference type="Proteomes" id="UP000293391">
    <property type="component" value="Chromosome"/>
</dbReference>
<reference evidence="2" key="3">
    <citation type="submission" date="2021-06" db="EMBL/GenBank/DDBJ databases">
        <authorList>
            <person name="Diorio-Toth L."/>
        </authorList>
    </citation>
    <scope>NUCLEOTIDE SEQUENCE</scope>
    <source>
        <strain evidence="2">AL_065</strain>
    </source>
</reference>
<evidence type="ECO:0000313" key="3">
    <source>
        <dbReference type="Proteomes" id="UP000293391"/>
    </source>
</evidence>
<proteinExistence type="predicted"/>
<evidence type="ECO:0000313" key="2">
    <source>
        <dbReference type="EMBL" id="QXR06576.1"/>
    </source>
</evidence>
<sequence>MDSTDQIVEPTPFDDVQWLWCADWCKKKGLSPYDAKNWADAKFEYLKAHEAKERTNEYE</sequence>
<dbReference type="AlphaFoldDB" id="A0A4Q4DY16"/>
<dbReference type="EMBL" id="JAUUUS010000020">
    <property type="protein sequence ID" value="MDP1447011.1"/>
    <property type="molecule type" value="Genomic_DNA"/>
</dbReference>
<gene>
    <name evidence="2" type="ORF">EVX74_010715</name>
    <name evidence="1" type="ORF">Q8G51_04010</name>
</gene>
<name>A0A4Q4DY16_ACILW</name>
<dbReference type="RefSeq" id="WP_004279592.1">
    <property type="nucleotide sequence ID" value="NZ_CAYTBE010000006.1"/>
</dbReference>
<reference evidence="2" key="1">
    <citation type="submission" date="2018-10" db="EMBL/GenBank/DDBJ databases">
        <authorList>
            <person name="D'Souza A.W."/>
            <person name="Potter R.F."/>
            <person name="Wallace M."/>
            <person name="Shupe A."/>
            <person name="Patel S."/>
            <person name="Sun S."/>
            <person name="Gul D."/>
            <person name="Kwon J.H."/>
            <person name="Andleeb S."/>
            <person name="Burnham C.-A.D."/>
            <person name="Dantas G."/>
        </authorList>
    </citation>
    <scope>NUCLEOTIDE SEQUENCE</scope>
    <source>
        <strain evidence="2">AL_065</strain>
    </source>
</reference>
<dbReference type="EMBL" id="CP078045">
    <property type="protein sequence ID" value="QXR06576.1"/>
    <property type="molecule type" value="Genomic_DNA"/>
</dbReference>
<reference evidence="2" key="2">
    <citation type="journal article" date="2019" name="Nat. Commun.">
        <title>Spatiotemporal dynamics of multidrug resistant bacteria on intensive care unit surfaces.</title>
        <authorList>
            <person name="D'Souza A.W."/>
            <person name="Potter R.F."/>
            <person name="Wallace M."/>
            <person name="Shupe A."/>
            <person name="Patel S."/>
            <person name="Sun X."/>
            <person name="Gul D."/>
            <person name="Kwon J.H."/>
            <person name="Andleeb S."/>
            <person name="Burnham C.D."/>
            <person name="Dantas G."/>
        </authorList>
    </citation>
    <scope>NUCLEOTIDE SEQUENCE</scope>
    <source>
        <strain evidence="2">AL_065</strain>
    </source>
</reference>
<dbReference type="Proteomes" id="UP001242129">
    <property type="component" value="Unassembled WGS sequence"/>
</dbReference>
<accession>A0A4Q4DY16</accession>
<protein>
    <submittedName>
        <fullName evidence="2">Uncharacterized protein</fullName>
    </submittedName>
</protein>